<dbReference type="EMBL" id="JAPVEA010000004">
    <property type="protein sequence ID" value="KAJ5455987.1"/>
    <property type="molecule type" value="Genomic_DNA"/>
</dbReference>
<evidence type="ECO:0008006" key="4">
    <source>
        <dbReference type="Google" id="ProtNLM"/>
    </source>
</evidence>
<dbReference type="InterPro" id="IPR010699">
    <property type="entry name" value="DUF1275"/>
</dbReference>
<keyword evidence="1" id="KW-0812">Transmembrane</keyword>
<sequence>EGRSHAWRFHISRRLSGPRGNKSELSSATLTASVSLYLSALFHLRWNTTRKLFLGYPGFWGSEVDPRRAELLLFTCCLTSGLVDSTIYKGNTIFVGLGASNQNPRPFGWARSLTSIGCFVIGCFLFARLNRIIGAQRRGCLMLSFLIQASIIVITAALVHGGVVSSALDDDDASQSTTRWDQEVPIVLLSLQSAGQIVASRALGFNEIPTVVITSLLCDLMSDPKLFFLRNEKRDRRVIAFVLTLVGAIVGGWVTKATEDIAPILWLSAGIKFIVAFSWGFWKTKT</sequence>
<dbReference type="AlphaFoldDB" id="A0AAD6CC70"/>
<dbReference type="GeneID" id="81597876"/>
<feature type="transmembrane region" description="Helical" evidence="1">
    <location>
        <begin position="198"/>
        <end position="218"/>
    </location>
</feature>
<name>A0AAD6CC70_9EURO</name>
<feature type="transmembrane region" description="Helical" evidence="1">
    <location>
        <begin position="238"/>
        <end position="255"/>
    </location>
</feature>
<keyword evidence="3" id="KW-1185">Reference proteome</keyword>
<comment type="caution">
    <text evidence="2">The sequence shown here is derived from an EMBL/GenBank/DDBJ whole genome shotgun (WGS) entry which is preliminary data.</text>
</comment>
<reference evidence="2" key="1">
    <citation type="submission" date="2022-12" db="EMBL/GenBank/DDBJ databases">
        <authorList>
            <person name="Petersen C."/>
        </authorList>
    </citation>
    <scope>NUCLEOTIDE SEQUENCE</scope>
    <source>
        <strain evidence="2">IBT 16125</strain>
    </source>
</reference>
<evidence type="ECO:0000313" key="2">
    <source>
        <dbReference type="EMBL" id="KAJ5455987.1"/>
    </source>
</evidence>
<feature type="transmembrane region" description="Helical" evidence="1">
    <location>
        <begin position="108"/>
        <end position="127"/>
    </location>
</feature>
<protein>
    <recommendedName>
        <fullName evidence="4">DUF1275 domain protein</fullName>
    </recommendedName>
</protein>
<dbReference type="PANTHER" id="PTHR37488">
    <property type="entry name" value="DUF1275 DOMAIN-CONTAINING PROTEIN"/>
    <property type="match status" value="1"/>
</dbReference>
<feature type="transmembrane region" description="Helical" evidence="1">
    <location>
        <begin position="261"/>
        <end position="282"/>
    </location>
</feature>
<gene>
    <name evidence="2" type="ORF">N7458_004251</name>
</gene>
<dbReference type="PANTHER" id="PTHR37488:SF7">
    <property type="entry name" value="DUF1275 DOMAIN PROTEIN"/>
    <property type="match status" value="1"/>
</dbReference>
<dbReference type="Pfam" id="PF06912">
    <property type="entry name" value="DUF1275"/>
    <property type="match status" value="1"/>
</dbReference>
<feature type="transmembrane region" description="Helical" evidence="1">
    <location>
        <begin position="139"/>
        <end position="159"/>
    </location>
</feature>
<dbReference type="Proteomes" id="UP001213681">
    <property type="component" value="Unassembled WGS sequence"/>
</dbReference>
<organism evidence="2 3">
    <name type="scientific">Penicillium daleae</name>
    <dbReference type="NCBI Taxonomy" id="63821"/>
    <lineage>
        <taxon>Eukaryota</taxon>
        <taxon>Fungi</taxon>
        <taxon>Dikarya</taxon>
        <taxon>Ascomycota</taxon>
        <taxon>Pezizomycotina</taxon>
        <taxon>Eurotiomycetes</taxon>
        <taxon>Eurotiomycetidae</taxon>
        <taxon>Eurotiales</taxon>
        <taxon>Aspergillaceae</taxon>
        <taxon>Penicillium</taxon>
    </lineage>
</organism>
<evidence type="ECO:0000313" key="3">
    <source>
        <dbReference type="Proteomes" id="UP001213681"/>
    </source>
</evidence>
<proteinExistence type="predicted"/>
<evidence type="ECO:0000256" key="1">
    <source>
        <dbReference type="SAM" id="Phobius"/>
    </source>
</evidence>
<accession>A0AAD6CC70</accession>
<feature type="non-terminal residue" evidence="2">
    <location>
        <position position="286"/>
    </location>
</feature>
<dbReference type="RefSeq" id="XP_056768360.1">
    <property type="nucleotide sequence ID" value="XM_056907633.1"/>
</dbReference>
<reference evidence="2" key="2">
    <citation type="journal article" date="2023" name="IMA Fungus">
        <title>Comparative genomic study of the Penicillium genus elucidates a diverse pangenome and 15 lateral gene transfer events.</title>
        <authorList>
            <person name="Petersen C."/>
            <person name="Sorensen T."/>
            <person name="Nielsen M.R."/>
            <person name="Sondergaard T.E."/>
            <person name="Sorensen J.L."/>
            <person name="Fitzpatrick D.A."/>
            <person name="Frisvad J.C."/>
            <person name="Nielsen K.L."/>
        </authorList>
    </citation>
    <scope>NUCLEOTIDE SEQUENCE</scope>
    <source>
        <strain evidence="2">IBT 16125</strain>
    </source>
</reference>
<keyword evidence="1" id="KW-0472">Membrane</keyword>
<keyword evidence="1" id="KW-1133">Transmembrane helix</keyword>